<gene>
    <name evidence="2" type="ORF">HMPREF0444_0445</name>
</gene>
<keyword evidence="2" id="KW-0689">Ribosomal protein</keyword>
<name>C8NEV0_9LACT</name>
<dbReference type="InterPro" id="IPR004038">
    <property type="entry name" value="Ribosomal_eL8/eL30/eS12/Gad45"/>
</dbReference>
<dbReference type="GeneID" id="78413223"/>
<feature type="domain" description="Ribosomal protein eL8/eL30/eS12/Gadd45" evidence="1">
    <location>
        <begin position="11"/>
        <end position="95"/>
    </location>
</feature>
<accession>C8NEV0</accession>
<evidence type="ECO:0000313" key="3">
    <source>
        <dbReference type="Proteomes" id="UP000005926"/>
    </source>
</evidence>
<dbReference type="HOGENOM" id="CLU_157804_4_0_9"/>
<dbReference type="Proteomes" id="UP000005926">
    <property type="component" value="Unassembled WGS sequence"/>
</dbReference>
<proteinExistence type="predicted"/>
<dbReference type="Pfam" id="PF01248">
    <property type="entry name" value="Ribosomal_L7Ae"/>
    <property type="match status" value="1"/>
</dbReference>
<dbReference type="eggNOG" id="COG1358">
    <property type="taxonomic scope" value="Bacteria"/>
</dbReference>
<organism evidence="2 3">
    <name type="scientific">Granulicatella adiacens ATCC 49175</name>
    <dbReference type="NCBI Taxonomy" id="638301"/>
    <lineage>
        <taxon>Bacteria</taxon>
        <taxon>Bacillati</taxon>
        <taxon>Bacillota</taxon>
        <taxon>Bacilli</taxon>
        <taxon>Lactobacillales</taxon>
        <taxon>Carnobacteriaceae</taxon>
        <taxon>Granulicatella</taxon>
    </lineage>
</organism>
<keyword evidence="2" id="KW-0687">Ribonucleoprotein</keyword>
<dbReference type="SUPFAM" id="SSF55315">
    <property type="entry name" value="L30e-like"/>
    <property type="match status" value="1"/>
</dbReference>
<dbReference type="STRING" id="638301.HMPREF0444_0445"/>
<evidence type="ECO:0000259" key="1">
    <source>
        <dbReference type="Pfam" id="PF01248"/>
    </source>
</evidence>
<dbReference type="InterPro" id="IPR029064">
    <property type="entry name" value="Ribosomal_eL30-like_sf"/>
</dbReference>
<dbReference type="Gene3D" id="3.30.1330.30">
    <property type="match status" value="1"/>
</dbReference>
<reference evidence="2 3" key="1">
    <citation type="submission" date="2009-08" db="EMBL/GenBank/DDBJ databases">
        <authorList>
            <person name="Muzny D."/>
            <person name="Qin X."/>
            <person name="Deng J."/>
            <person name="Jiang H."/>
            <person name="Liu Y."/>
            <person name="Qu J."/>
            <person name="Song X.-Z."/>
            <person name="Zhang L."/>
            <person name="Thornton R."/>
            <person name="Coyle M."/>
            <person name="Francisco L."/>
            <person name="Jackson L."/>
            <person name="Javaid M."/>
            <person name="Korchina V."/>
            <person name="Kovar C."/>
            <person name="Mata R."/>
            <person name="Mathew T."/>
            <person name="Ngo R."/>
            <person name="Nguyen L."/>
            <person name="Nguyen N."/>
            <person name="Okwuonu G."/>
            <person name="Ongeri F."/>
            <person name="Pham C."/>
            <person name="Simmons D."/>
            <person name="Wilczek-Boney K."/>
            <person name="Hale W."/>
            <person name="Jakkamsetti A."/>
            <person name="Pham P."/>
            <person name="Ruth R."/>
            <person name="San Lucas F."/>
            <person name="Warren J."/>
            <person name="Zhang J."/>
            <person name="Zhao Z."/>
            <person name="Zhou C."/>
            <person name="Zhu D."/>
            <person name="Lee S."/>
            <person name="Bess C."/>
            <person name="Blankenburg K."/>
            <person name="Forbes L."/>
            <person name="Fu Q."/>
            <person name="Gubbala S."/>
            <person name="Hirani K."/>
            <person name="Jayaseelan J.C."/>
            <person name="Lara F."/>
            <person name="Munidasa M."/>
            <person name="Palculict T."/>
            <person name="Patil S."/>
            <person name="Pu L.-L."/>
            <person name="Saada N."/>
            <person name="Tang L."/>
            <person name="Weissenberger G."/>
            <person name="Zhu Y."/>
            <person name="Hemphill L."/>
            <person name="Shang Y."/>
            <person name="Youmans B."/>
            <person name="Ayvaz T."/>
            <person name="Ross M."/>
            <person name="Santibanez J."/>
            <person name="Aqrawi P."/>
            <person name="Gross S."/>
            <person name="Joshi V."/>
            <person name="Fowler G."/>
            <person name="Nazareth L."/>
            <person name="Reid J."/>
            <person name="Worley K."/>
            <person name="Petrosino J."/>
            <person name="Highlander S."/>
            <person name="Gibbs R."/>
        </authorList>
    </citation>
    <scope>NUCLEOTIDE SEQUENCE [LARGE SCALE GENOMIC DNA]</scope>
    <source>
        <strain evidence="2 3">ATCC 49175</strain>
    </source>
</reference>
<protein>
    <submittedName>
        <fullName evidence="2">Ribosomal protein L7Ae</fullName>
    </submittedName>
</protein>
<dbReference type="EMBL" id="ACKZ01000011">
    <property type="protein sequence ID" value="EEW37804.1"/>
    <property type="molecule type" value="Genomic_DNA"/>
</dbReference>
<sequence>MEELVKQRALNLLGMATAARKLISGEEQVIQSIQRQKGNLVICTKDCSANTVKKIKNKCEYYEIPFVQQFETDELSLAIGKRRSIVLIDDRGFTKSLLKMKGFNDMNE</sequence>
<dbReference type="RefSeq" id="WP_005605555.1">
    <property type="nucleotide sequence ID" value="NZ_CP102283.1"/>
</dbReference>
<evidence type="ECO:0000313" key="2">
    <source>
        <dbReference type="EMBL" id="EEW37804.1"/>
    </source>
</evidence>
<comment type="caution">
    <text evidence="2">The sequence shown here is derived from an EMBL/GenBank/DDBJ whole genome shotgun (WGS) entry which is preliminary data.</text>
</comment>
<keyword evidence="3" id="KW-1185">Reference proteome</keyword>
<dbReference type="AlphaFoldDB" id="C8NEV0"/>
<dbReference type="GO" id="GO:0005840">
    <property type="term" value="C:ribosome"/>
    <property type="evidence" value="ECO:0007669"/>
    <property type="project" value="UniProtKB-KW"/>
</dbReference>